<comment type="caution">
    <text evidence="4">The sequence shown here is derived from an EMBL/GenBank/DDBJ whole genome shotgun (WGS) entry which is preliminary data.</text>
</comment>
<keyword evidence="5" id="KW-1185">Reference proteome</keyword>
<sequence length="376" mass="40897">MVLNGIDIANYQTGIPKMPGDFRIVKATESTSYTNPAMADQIAKAPALLGFYHFASNGDVQAEANHFLATVKPHIGKAMLVLDYEPARPSVAWAKAWLDYVYQKTGVRPVIYMSLAVENAYDWSSVVNAGYGVWIAQYNNYNVVSGYQPRDLYGSLKHWPSMAMFQYTSSGRLSGWGASLDLDVFYGDKLAWAKYAAVSGKPVATVKASTPAVVNHTTRTKAAVAVNVTYELHQQGAGWLGAVTNFNNKNSNGFAGNPNHQHDYLTISVDHGSIKYRVHTVKSGWLDWVTKGDRNDLTNGAAGIAGHAITGVQIVYSTPAGESYQQAYYRSQTTQRAGWLGVCADDGSVAGFDSWAGEDGEPLDRLQIKISASNPF</sequence>
<evidence type="ECO:0000256" key="3">
    <source>
        <dbReference type="ARBA" id="ARBA00023295"/>
    </source>
</evidence>
<organism evidence="4 5">
    <name type="scientific">Loigolactobacillus zhaoyuanensis</name>
    <dbReference type="NCBI Taxonomy" id="2486017"/>
    <lineage>
        <taxon>Bacteria</taxon>
        <taxon>Bacillati</taxon>
        <taxon>Bacillota</taxon>
        <taxon>Bacilli</taxon>
        <taxon>Lactobacillales</taxon>
        <taxon>Lactobacillaceae</taxon>
        <taxon>Loigolactobacillus</taxon>
    </lineage>
</organism>
<dbReference type="Pfam" id="PF01183">
    <property type="entry name" value="Glyco_hydro_25"/>
    <property type="match status" value="1"/>
</dbReference>
<dbReference type="SMART" id="SM00641">
    <property type="entry name" value="Glyco_25"/>
    <property type="match status" value="1"/>
</dbReference>
<keyword evidence="3" id="KW-0326">Glycosidase</keyword>
<dbReference type="PANTHER" id="PTHR34135:SF2">
    <property type="entry name" value="LYSOZYME"/>
    <property type="match status" value="1"/>
</dbReference>
<keyword evidence="2" id="KW-0378">Hydrolase</keyword>
<protein>
    <submittedName>
        <fullName evidence="4">GH25 family lysozyme</fullName>
    </submittedName>
</protein>
<dbReference type="RefSeq" id="WP_407137643.1">
    <property type="nucleotide sequence ID" value="NZ_JBGQPK010000056.1"/>
</dbReference>
<evidence type="ECO:0000313" key="5">
    <source>
        <dbReference type="Proteomes" id="UP001625389"/>
    </source>
</evidence>
<dbReference type="SUPFAM" id="SSF51445">
    <property type="entry name" value="(Trans)glycosidases"/>
    <property type="match status" value="1"/>
</dbReference>
<proteinExistence type="inferred from homology"/>
<evidence type="ECO:0000256" key="2">
    <source>
        <dbReference type="ARBA" id="ARBA00022801"/>
    </source>
</evidence>
<evidence type="ECO:0000313" key="4">
    <source>
        <dbReference type="EMBL" id="MFL2030070.1"/>
    </source>
</evidence>
<dbReference type="PROSITE" id="PS51904">
    <property type="entry name" value="GLYCOSYL_HYDROL_F25_2"/>
    <property type="match status" value="1"/>
</dbReference>
<evidence type="ECO:0000256" key="1">
    <source>
        <dbReference type="ARBA" id="ARBA00010646"/>
    </source>
</evidence>
<comment type="similarity">
    <text evidence="1">Belongs to the glycosyl hydrolase 25 family.</text>
</comment>
<dbReference type="InterPro" id="IPR017853">
    <property type="entry name" value="GH"/>
</dbReference>
<dbReference type="InterPro" id="IPR002053">
    <property type="entry name" value="Glyco_hydro_25"/>
</dbReference>
<reference evidence="4 5" key="1">
    <citation type="submission" date="2024-08" db="EMBL/GenBank/DDBJ databases">
        <authorList>
            <person name="Arias E."/>
        </authorList>
    </citation>
    <scope>NUCLEOTIDE SEQUENCE [LARGE SCALE GENOMIC DNA]</scope>
    <source>
        <strain evidence="4 5">FAM 25317</strain>
    </source>
</reference>
<gene>
    <name evidence="4" type="ORF">ACEN34_10640</name>
</gene>
<name>A0ABW8UIN4_9LACO</name>
<dbReference type="Gene3D" id="3.20.20.80">
    <property type="entry name" value="Glycosidases"/>
    <property type="match status" value="1"/>
</dbReference>
<dbReference type="PANTHER" id="PTHR34135">
    <property type="entry name" value="LYSOZYME"/>
    <property type="match status" value="1"/>
</dbReference>
<dbReference type="EMBL" id="JBGQPK010000056">
    <property type="protein sequence ID" value="MFL2030070.1"/>
    <property type="molecule type" value="Genomic_DNA"/>
</dbReference>
<dbReference type="InterPro" id="IPR018077">
    <property type="entry name" value="Glyco_hydro_fam25_subgr"/>
</dbReference>
<accession>A0ABW8UIN4</accession>
<dbReference type="Proteomes" id="UP001625389">
    <property type="component" value="Unassembled WGS sequence"/>
</dbReference>